<dbReference type="EMBL" id="JAHOPB010000002">
    <property type="protein sequence ID" value="MBU8876730.1"/>
    <property type="molecule type" value="Genomic_DNA"/>
</dbReference>
<comment type="caution">
    <text evidence="5">The sequence shown here is derived from an EMBL/GenBank/DDBJ whole genome shotgun (WGS) entry which is preliminary data.</text>
</comment>
<evidence type="ECO:0000256" key="2">
    <source>
        <dbReference type="ARBA" id="ARBA00023125"/>
    </source>
</evidence>
<dbReference type="Pfam" id="PF00126">
    <property type="entry name" value="HTH_1"/>
    <property type="match status" value="1"/>
</dbReference>
<keyword evidence="6" id="KW-1185">Reference proteome</keyword>
<sequence length="297" mass="31731">MRGLNLDHVSAFTEVVRLGSFSAAASHLNLTQPAISQQIGQLEKRLGVHLLERVARRATPTAAGSELLDHAARINGAVASLLDGLARFTSGEVGRVRLGTGATAAIFRLPPMLRSLRRKLPELEITIATGNTSDVVKAVQDNALDIGLVTLPAGGRGLEVTPVLDDEFVAVTARDGVALPQRVTPAVMASRPVIMFEPGGQTRVIADQWFFNGGVELKPKMALGSVEAIKRLVEAGLGCAILPAVAVREAGDRANLVMRPLSPRLYRKLAIVIRRDKVLHLGLRETIRALKSLPKAP</sequence>
<dbReference type="PROSITE" id="PS50931">
    <property type="entry name" value="HTH_LYSR"/>
    <property type="match status" value="1"/>
</dbReference>
<dbReference type="InterPro" id="IPR005119">
    <property type="entry name" value="LysR_subst-bd"/>
</dbReference>
<evidence type="ECO:0000259" key="4">
    <source>
        <dbReference type="PROSITE" id="PS50931"/>
    </source>
</evidence>
<dbReference type="Proteomes" id="UP000727907">
    <property type="component" value="Unassembled WGS sequence"/>
</dbReference>
<evidence type="ECO:0000256" key="3">
    <source>
        <dbReference type="ARBA" id="ARBA00023163"/>
    </source>
</evidence>
<evidence type="ECO:0000313" key="6">
    <source>
        <dbReference type="Proteomes" id="UP000727907"/>
    </source>
</evidence>
<name>A0ABS6IQW6_9HYPH</name>
<accession>A0ABS6IQW6</accession>
<dbReference type="Pfam" id="PF03466">
    <property type="entry name" value="LysR_substrate"/>
    <property type="match status" value="1"/>
</dbReference>
<keyword evidence="1" id="KW-0805">Transcription regulation</keyword>
<dbReference type="PANTHER" id="PTHR30419">
    <property type="entry name" value="HTH-TYPE TRANSCRIPTIONAL REGULATOR YBHD"/>
    <property type="match status" value="1"/>
</dbReference>
<dbReference type="InterPro" id="IPR050950">
    <property type="entry name" value="HTH-type_LysR_regulators"/>
</dbReference>
<proteinExistence type="predicted"/>
<keyword evidence="3" id="KW-0804">Transcription</keyword>
<dbReference type="CDD" id="cd05466">
    <property type="entry name" value="PBP2_LTTR_substrate"/>
    <property type="match status" value="1"/>
</dbReference>
<organism evidence="5 6">
    <name type="scientific">Reyranella humidisoli</name>
    <dbReference type="NCBI Taxonomy" id="2849149"/>
    <lineage>
        <taxon>Bacteria</taxon>
        <taxon>Pseudomonadati</taxon>
        <taxon>Pseudomonadota</taxon>
        <taxon>Alphaproteobacteria</taxon>
        <taxon>Hyphomicrobiales</taxon>
        <taxon>Reyranellaceae</taxon>
        <taxon>Reyranella</taxon>
    </lineage>
</organism>
<evidence type="ECO:0000313" key="5">
    <source>
        <dbReference type="EMBL" id="MBU8876730.1"/>
    </source>
</evidence>
<reference evidence="5 6" key="1">
    <citation type="submission" date="2021-06" db="EMBL/GenBank/DDBJ databases">
        <authorList>
            <person name="Lee D.H."/>
        </authorList>
    </citation>
    <scope>NUCLEOTIDE SEQUENCE [LARGE SCALE GENOMIC DNA]</scope>
    <source>
        <strain evidence="5 6">MMS21-HV4-11</strain>
    </source>
</reference>
<dbReference type="InterPro" id="IPR000847">
    <property type="entry name" value="LysR_HTH_N"/>
</dbReference>
<protein>
    <submittedName>
        <fullName evidence="5">LysR family transcriptional regulator</fullName>
    </submittedName>
</protein>
<keyword evidence="2" id="KW-0238">DNA-binding</keyword>
<gene>
    <name evidence="5" type="ORF">KQ910_23345</name>
</gene>
<evidence type="ECO:0000256" key="1">
    <source>
        <dbReference type="ARBA" id="ARBA00023015"/>
    </source>
</evidence>
<feature type="domain" description="HTH lysR-type" evidence="4">
    <location>
        <begin position="4"/>
        <end position="61"/>
    </location>
</feature>
<dbReference type="RefSeq" id="WP_216965751.1">
    <property type="nucleotide sequence ID" value="NZ_JAHOPB010000002.1"/>
</dbReference>